<proteinExistence type="predicted"/>
<dbReference type="RefSeq" id="WP_176245192.1">
    <property type="nucleotide sequence ID" value="NZ_FWFR01000005.1"/>
</dbReference>
<keyword evidence="2" id="KW-1133">Transmembrane helix</keyword>
<feature type="compositionally biased region" description="Basic and acidic residues" evidence="1">
    <location>
        <begin position="39"/>
        <end position="48"/>
    </location>
</feature>
<organism evidence="4 5">
    <name type="scientific">Oceanibacterium hippocampi</name>
    <dbReference type="NCBI Taxonomy" id="745714"/>
    <lineage>
        <taxon>Bacteria</taxon>
        <taxon>Pseudomonadati</taxon>
        <taxon>Pseudomonadota</taxon>
        <taxon>Alphaproteobacteria</taxon>
        <taxon>Sneathiellales</taxon>
        <taxon>Sneathiellaceae</taxon>
        <taxon>Oceanibacterium</taxon>
    </lineage>
</organism>
<evidence type="ECO:0000313" key="5">
    <source>
        <dbReference type="Proteomes" id="UP000193200"/>
    </source>
</evidence>
<evidence type="ECO:0000256" key="1">
    <source>
        <dbReference type="SAM" id="MobiDB-lite"/>
    </source>
</evidence>
<dbReference type="AlphaFoldDB" id="A0A1Y5U454"/>
<reference evidence="4 5" key="1">
    <citation type="submission" date="2017-03" db="EMBL/GenBank/DDBJ databases">
        <authorList>
            <person name="Afonso C.L."/>
            <person name="Miller P.J."/>
            <person name="Scott M.A."/>
            <person name="Spackman E."/>
            <person name="Goraichik I."/>
            <person name="Dimitrov K.M."/>
            <person name="Suarez D.L."/>
            <person name="Swayne D.E."/>
        </authorList>
    </citation>
    <scope>NUCLEOTIDE SEQUENCE [LARGE SCALE GENOMIC DNA]</scope>
    <source>
        <strain evidence="4 5">CECT 7691</strain>
    </source>
</reference>
<feature type="transmembrane region" description="Helical" evidence="2">
    <location>
        <begin position="103"/>
        <end position="126"/>
    </location>
</feature>
<dbReference type="InParanoid" id="A0A1Y5U454"/>
<gene>
    <name evidence="4" type="ORF">OCH7691_04205</name>
</gene>
<evidence type="ECO:0000256" key="2">
    <source>
        <dbReference type="SAM" id="Phobius"/>
    </source>
</evidence>
<accession>A0A1Y5U454</accession>
<protein>
    <submittedName>
        <fullName evidence="4">Uncharacterized protein</fullName>
    </submittedName>
</protein>
<keyword evidence="2" id="KW-0472">Membrane</keyword>
<evidence type="ECO:0000313" key="4">
    <source>
        <dbReference type="EMBL" id="SLN76832.1"/>
    </source>
</evidence>
<keyword evidence="2" id="KW-0812">Transmembrane</keyword>
<dbReference type="Proteomes" id="UP000193200">
    <property type="component" value="Unassembled WGS sequence"/>
</dbReference>
<feature type="compositionally biased region" description="Basic and acidic residues" evidence="1">
    <location>
        <begin position="69"/>
        <end position="83"/>
    </location>
</feature>
<keyword evidence="5" id="KW-1185">Reference proteome</keyword>
<feature type="compositionally biased region" description="Polar residues" evidence="1">
    <location>
        <begin position="49"/>
        <end position="58"/>
    </location>
</feature>
<dbReference type="EMBL" id="FWFR01000005">
    <property type="protein sequence ID" value="SLN76832.1"/>
    <property type="molecule type" value="Genomic_DNA"/>
</dbReference>
<keyword evidence="3" id="KW-0732">Signal</keyword>
<sequence>MVNTSTVLLALTAIGVLMLPMSAWPQVAAPDLQLQQESSPKEDHRHSPDQSAAETQGTLRLIEPTPNAEARDAPHDYETRVDESDQLEEELDWSSSIPWGDTIPQWIMAVSGVVALIVSIWAVWLLKQTLRATRDATKEAERGATAAFAAIDLSRENMQLQLRPYLSTTPNLTLSFGGNRVPMVEVTVKNSGNTPAKEISYSIKGAFSRPGDQPVLSGEPQRGRDINPGQDAHVYWLGKKSLTHAEVSDFQNGKLVAYVSGEIYFRDVFGAPHF</sequence>
<name>A0A1Y5U454_9PROT</name>
<feature type="signal peptide" evidence="3">
    <location>
        <begin position="1"/>
        <end position="28"/>
    </location>
</feature>
<feature type="chain" id="PRO_5012689682" evidence="3">
    <location>
        <begin position="29"/>
        <end position="274"/>
    </location>
</feature>
<feature type="region of interest" description="Disordered" evidence="1">
    <location>
        <begin position="32"/>
        <end position="88"/>
    </location>
</feature>
<evidence type="ECO:0000256" key="3">
    <source>
        <dbReference type="SAM" id="SignalP"/>
    </source>
</evidence>